<evidence type="ECO:0000256" key="12">
    <source>
        <dbReference type="ARBA" id="ARBA00023204"/>
    </source>
</evidence>
<dbReference type="GO" id="GO:0032357">
    <property type="term" value="F:oxidized purine DNA binding"/>
    <property type="evidence" value="ECO:0007669"/>
    <property type="project" value="TreeGrafter"/>
</dbReference>
<accession>A0A430B234</accession>
<evidence type="ECO:0000256" key="14">
    <source>
        <dbReference type="RuleBase" id="RU365096"/>
    </source>
</evidence>
<evidence type="ECO:0000256" key="8">
    <source>
        <dbReference type="ARBA" id="ARBA00022763"/>
    </source>
</evidence>
<sequence>MNQLVDGWDDEKVREFQETFLTWYDEEKRWLPWRVSKEPYGIWVSEIMLQQTQVATVIPYYERFMEWFPTVADLAAAPEERLLKAWEGLGYYSRVRNMQFAARQIMDEFGGNFPQTVKELKKLKGIGPYTAGAIASISFDAPEPAVDGNVMRVFSRLFGIKQDIAKSGTLKFFDFVVRHVISHDAPGDMNQATMDLGASLCTPTSPQCSSCPLKNYCLANREGTQENYPVKSKKIKVKPMYYIGLAKENAQGAFEFVQRAGTGLLANMWTFPLIEVTKKEYEIFRQEWQRYLNEPRGQETLDLVAEEDWRLSDWLDAQDSETVWKKMPVGEVTHVFSHLKWHVLVVYGRRKLADITGKEISEVGQETHWLSVEDFESRPLPKPQEKMTHLLIQQGYFEKMISADK</sequence>
<dbReference type="GO" id="GO:0006298">
    <property type="term" value="P:mismatch repair"/>
    <property type="evidence" value="ECO:0007669"/>
    <property type="project" value="TreeGrafter"/>
</dbReference>
<feature type="domain" description="HhH-GPD" evidence="15">
    <location>
        <begin position="48"/>
        <end position="199"/>
    </location>
</feature>
<dbReference type="SMART" id="SM00478">
    <property type="entry name" value="ENDO3c"/>
    <property type="match status" value="1"/>
</dbReference>
<dbReference type="AlphaFoldDB" id="A0A430B234"/>
<keyword evidence="13 14" id="KW-0326">Glycosidase</keyword>
<dbReference type="InterPro" id="IPR005760">
    <property type="entry name" value="A/G_AdeGlyc_MutY"/>
</dbReference>
<reference evidence="16 17" key="1">
    <citation type="submission" date="2017-05" db="EMBL/GenBank/DDBJ databases">
        <title>Vagococcus spp. assemblies.</title>
        <authorList>
            <person name="Gulvik C.A."/>
        </authorList>
    </citation>
    <scope>NUCLEOTIDE SEQUENCE [LARGE SCALE GENOMIC DNA]</scope>
    <source>
        <strain evidence="16 17">CCUG 51432</strain>
    </source>
</reference>
<keyword evidence="17" id="KW-1185">Reference proteome</keyword>
<dbReference type="Proteomes" id="UP000287605">
    <property type="component" value="Unassembled WGS sequence"/>
</dbReference>
<dbReference type="GO" id="GO:0051539">
    <property type="term" value="F:4 iron, 4 sulfur cluster binding"/>
    <property type="evidence" value="ECO:0007669"/>
    <property type="project" value="UniProtKB-UniRule"/>
</dbReference>
<comment type="catalytic activity">
    <reaction evidence="1 14">
        <text>Hydrolyzes free adenine bases from 7,8-dihydro-8-oxoguanine:adenine mismatched double-stranded DNA, leaving an apurinic site.</text>
        <dbReference type="EC" id="3.2.2.31"/>
    </reaction>
</comment>
<dbReference type="CDD" id="cd00056">
    <property type="entry name" value="ENDO3c"/>
    <property type="match status" value="1"/>
</dbReference>
<dbReference type="InterPro" id="IPR003265">
    <property type="entry name" value="HhH-GPD_domain"/>
</dbReference>
<evidence type="ECO:0000256" key="2">
    <source>
        <dbReference type="ARBA" id="ARBA00002933"/>
    </source>
</evidence>
<dbReference type="GO" id="GO:0034039">
    <property type="term" value="F:8-oxo-7,8-dihydroguanine DNA N-glycosylase activity"/>
    <property type="evidence" value="ECO:0007669"/>
    <property type="project" value="TreeGrafter"/>
</dbReference>
<dbReference type="PANTHER" id="PTHR42944">
    <property type="entry name" value="ADENINE DNA GLYCOSYLASE"/>
    <property type="match status" value="1"/>
</dbReference>
<evidence type="ECO:0000256" key="4">
    <source>
        <dbReference type="ARBA" id="ARBA00012045"/>
    </source>
</evidence>
<dbReference type="InterPro" id="IPR015797">
    <property type="entry name" value="NUDIX_hydrolase-like_dom_sf"/>
</dbReference>
<keyword evidence="11" id="KW-0411">Iron-sulfur</keyword>
<dbReference type="GO" id="GO:0035485">
    <property type="term" value="F:adenine/guanine mispair binding"/>
    <property type="evidence" value="ECO:0007669"/>
    <property type="project" value="TreeGrafter"/>
</dbReference>
<dbReference type="PANTHER" id="PTHR42944:SF1">
    <property type="entry name" value="ADENINE DNA GLYCOSYLASE"/>
    <property type="match status" value="1"/>
</dbReference>
<dbReference type="GO" id="GO:0000701">
    <property type="term" value="F:purine-specific mismatch base pair DNA N-glycosylase activity"/>
    <property type="evidence" value="ECO:0007669"/>
    <property type="project" value="UniProtKB-EC"/>
</dbReference>
<evidence type="ECO:0000256" key="6">
    <source>
        <dbReference type="ARBA" id="ARBA00022485"/>
    </source>
</evidence>
<proteinExistence type="inferred from homology"/>
<gene>
    <name evidence="16" type="ORF">CBF29_02895</name>
</gene>
<dbReference type="RefSeq" id="WP_126807418.1">
    <property type="nucleotide sequence ID" value="NZ_NGKA01000003.1"/>
</dbReference>
<evidence type="ECO:0000259" key="15">
    <source>
        <dbReference type="SMART" id="SM00478"/>
    </source>
</evidence>
<keyword evidence="6" id="KW-0004">4Fe-4S</keyword>
<organism evidence="16 17">
    <name type="scientific">Vagococcus elongatus</name>
    <dbReference type="NCBI Taxonomy" id="180344"/>
    <lineage>
        <taxon>Bacteria</taxon>
        <taxon>Bacillati</taxon>
        <taxon>Bacillota</taxon>
        <taxon>Bacilli</taxon>
        <taxon>Lactobacillales</taxon>
        <taxon>Enterococcaceae</taxon>
        <taxon>Vagococcus</taxon>
    </lineage>
</organism>
<keyword evidence="10 14" id="KW-0408">Iron</keyword>
<keyword evidence="7" id="KW-0479">Metal-binding</keyword>
<dbReference type="EMBL" id="NGKA01000003">
    <property type="protein sequence ID" value="RSU14397.1"/>
    <property type="molecule type" value="Genomic_DNA"/>
</dbReference>
<dbReference type="Pfam" id="PF00633">
    <property type="entry name" value="HHH"/>
    <property type="match status" value="1"/>
</dbReference>
<comment type="caution">
    <text evidence="16">The sequence shown here is derived from an EMBL/GenBank/DDBJ whole genome shotgun (WGS) entry which is preliminary data.</text>
</comment>
<dbReference type="FunFam" id="1.10.340.30:FF:000002">
    <property type="entry name" value="Adenine DNA glycosylase"/>
    <property type="match status" value="1"/>
</dbReference>
<comment type="cofactor">
    <cofactor evidence="14">
        <name>[4Fe-4S] cluster</name>
        <dbReference type="ChEBI" id="CHEBI:49883"/>
    </cofactor>
    <text evidence="14">Binds 1 [4Fe-4S] cluster.</text>
</comment>
<evidence type="ECO:0000313" key="16">
    <source>
        <dbReference type="EMBL" id="RSU14397.1"/>
    </source>
</evidence>
<keyword evidence="12" id="KW-0234">DNA repair</keyword>
<evidence type="ECO:0000256" key="3">
    <source>
        <dbReference type="ARBA" id="ARBA00008343"/>
    </source>
</evidence>
<dbReference type="GO" id="GO:0006284">
    <property type="term" value="P:base-excision repair"/>
    <property type="evidence" value="ECO:0007669"/>
    <property type="project" value="UniProtKB-UniRule"/>
</dbReference>
<dbReference type="EC" id="3.2.2.31" evidence="4 14"/>
<dbReference type="GO" id="GO:0046872">
    <property type="term" value="F:metal ion binding"/>
    <property type="evidence" value="ECO:0007669"/>
    <property type="project" value="UniProtKB-UniRule"/>
</dbReference>
<dbReference type="InterPro" id="IPR011257">
    <property type="entry name" value="DNA_glycosylase"/>
</dbReference>
<dbReference type="InterPro" id="IPR029119">
    <property type="entry name" value="MutY_C"/>
</dbReference>
<comment type="similarity">
    <text evidence="3 14">Belongs to the Nth/MutY family.</text>
</comment>
<evidence type="ECO:0000256" key="9">
    <source>
        <dbReference type="ARBA" id="ARBA00022801"/>
    </source>
</evidence>
<dbReference type="InterPro" id="IPR000445">
    <property type="entry name" value="HhH_motif"/>
</dbReference>
<keyword evidence="9" id="KW-0378">Hydrolase</keyword>
<comment type="function">
    <text evidence="2">Adenine glycosylase active on G-A mispairs. MutY also corrects error-prone DNA synthesis past GO lesions which are due to the oxidatively damaged form of guanine: 7,8-dihydro-8-oxoguanine (8-oxo-dGTP).</text>
</comment>
<dbReference type="CDD" id="cd03431">
    <property type="entry name" value="NUDIX_DNA_Glycosylase_C-MutY"/>
    <property type="match status" value="1"/>
</dbReference>
<dbReference type="SUPFAM" id="SSF55811">
    <property type="entry name" value="Nudix"/>
    <property type="match status" value="1"/>
</dbReference>
<keyword evidence="8 14" id="KW-0227">DNA damage</keyword>
<evidence type="ECO:0000256" key="7">
    <source>
        <dbReference type="ARBA" id="ARBA00022723"/>
    </source>
</evidence>
<dbReference type="Gene3D" id="3.90.79.10">
    <property type="entry name" value="Nucleoside Triphosphate Pyrophosphohydrolase"/>
    <property type="match status" value="1"/>
</dbReference>
<dbReference type="Gene3D" id="1.10.1670.10">
    <property type="entry name" value="Helix-hairpin-Helix base-excision DNA repair enzymes (C-terminal)"/>
    <property type="match status" value="1"/>
</dbReference>
<dbReference type="Pfam" id="PF10576">
    <property type="entry name" value="EndIII_4Fe-2S"/>
    <property type="match status" value="1"/>
</dbReference>
<dbReference type="InterPro" id="IPR044298">
    <property type="entry name" value="MIG/MutY"/>
</dbReference>
<protein>
    <recommendedName>
        <fullName evidence="5 14">Adenine DNA glycosylase</fullName>
        <ecNumber evidence="4 14">3.2.2.31</ecNumber>
    </recommendedName>
</protein>
<dbReference type="Pfam" id="PF14815">
    <property type="entry name" value="NUDIX_4"/>
    <property type="match status" value="1"/>
</dbReference>
<dbReference type="InterPro" id="IPR023170">
    <property type="entry name" value="HhH_base_excis_C"/>
</dbReference>
<dbReference type="NCBIfam" id="TIGR01084">
    <property type="entry name" value="mutY"/>
    <property type="match status" value="1"/>
</dbReference>
<evidence type="ECO:0000256" key="13">
    <source>
        <dbReference type="ARBA" id="ARBA00023295"/>
    </source>
</evidence>
<evidence type="ECO:0000256" key="11">
    <source>
        <dbReference type="ARBA" id="ARBA00023014"/>
    </source>
</evidence>
<evidence type="ECO:0000256" key="5">
    <source>
        <dbReference type="ARBA" id="ARBA00022023"/>
    </source>
</evidence>
<dbReference type="InterPro" id="IPR003651">
    <property type="entry name" value="Endonuclease3_FeS-loop_motif"/>
</dbReference>
<dbReference type="SMART" id="SM00525">
    <property type="entry name" value="FES"/>
    <property type="match status" value="1"/>
</dbReference>
<dbReference type="Pfam" id="PF00730">
    <property type="entry name" value="HhH-GPD"/>
    <property type="match status" value="1"/>
</dbReference>
<dbReference type="SUPFAM" id="SSF48150">
    <property type="entry name" value="DNA-glycosylase"/>
    <property type="match status" value="1"/>
</dbReference>
<dbReference type="Gene3D" id="1.10.340.30">
    <property type="entry name" value="Hypothetical protein, domain 2"/>
    <property type="match status" value="1"/>
</dbReference>
<dbReference type="OrthoDB" id="9802365at2"/>
<evidence type="ECO:0000256" key="1">
    <source>
        <dbReference type="ARBA" id="ARBA00000843"/>
    </source>
</evidence>
<name>A0A430B234_9ENTE</name>
<evidence type="ECO:0000256" key="10">
    <source>
        <dbReference type="ARBA" id="ARBA00023004"/>
    </source>
</evidence>
<evidence type="ECO:0000313" key="17">
    <source>
        <dbReference type="Proteomes" id="UP000287605"/>
    </source>
</evidence>